<feature type="compositionally biased region" description="Low complexity" evidence="1">
    <location>
        <begin position="382"/>
        <end position="410"/>
    </location>
</feature>
<dbReference type="AlphaFoldDB" id="A0A814BU10"/>
<feature type="compositionally biased region" description="Polar residues" evidence="1">
    <location>
        <begin position="478"/>
        <end position="508"/>
    </location>
</feature>
<feature type="compositionally biased region" description="Polar residues" evidence="1">
    <location>
        <begin position="238"/>
        <end position="263"/>
    </location>
</feature>
<dbReference type="PANTHER" id="PTHR16148:SF14">
    <property type="entry name" value="MYND-TYPE DOMAIN-CONTAINING PROTEIN"/>
    <property type="match status" value="1"/>
</dbReference>
<feature type="region of interest" description="Disordered" evidence="1">
    <location>
        <begin position="238"/>
        <end position="314"/>
    </location>
</feature>
<sequence length="508" mass="57090">MTTTTSSGRPGCFRAYSGEQKTLRAKLDQLLKWTRDLKSNIMKQSCKALQANNNKNNIINRQTIDQIHDDLDDYKRKFDRELGRIHDICDALANNSTINNNTENLHDEILEALRRSPTYSSLEQHIDDDKRPRIRVKPRERIHPGKKQGPRTPALSTDTIKRKASQPIALQLLNTSIMPGTKRRPQIDAFKRSRSFTNIEHTETQLGMDYVEEDESDLSWKPFGPKRTISQVSLISTNNDQSNDEQPSTNSITINQSVAGTSTEKSKPPVSFDDNNNNNSSDEEFDIAWERRAKQKARKEPPAAPTSSIVSPAKRTVRFSPSTYEPVELIEIDLDETTQDGLQQTKDQNNNNNNNNEKQQTEIVNLDDDDDDDNETTMPAIDTQSQLATTSTASSSSQQANNQDDNSQIIDDSDDEIISLSDDEIPIRPKTSSKQCLWTSSEIQITSGNSQSQSLHNPYRVGIADPSLRSIFLPPPNSQTMSTSNSGNRRAQGSNRKTSPTKRTTNSK</sequence>
<dbReference type="PANTHER" id="PTHR16148">
    <property type="entry name" value="NF-KAPPA-B-REPRESSING FACTOR-RELATED"/>
    <property type="match status" value="1"/>
</dbReference>
<feature type="compositionally biased region" description="Acidic residues" evidence="1">
    <location>
        <begin position="366"/>
        <end position="375"/>
    </location>
</feature>
<dbReference type="Proteomes" id="UP000663882">
    <property type="component" value="Unassembled WGS sequence"/>
</dbReference>
<dbReference type="OrthoDB" id="10057904at2759"/>
<proteinExistence type="predicted"/>
<feature type="region of interest" description="Disordered" evidence="1">
    <location>
        <begin position="467"/>
        <end position="508"/>
    </location>
</feature>
<feature type="compositionally biased region" description="Basic and acidic residues" evidence="1">
    <location>
        <begin position="124"/>
        <end position="143"/>
    </location>
</feature>
<comment type="caution">
    <text evidence="2">The sequence shown here is derived from an EMBL/GenBank/DDBJ whole genome shotgun (WGS) entry which is preliminary data.</text>
</comment>
<feature type="region of interest" description="Disordered" evidence="1">
    <location>
        <begin position="121"/>
        <end position="158"/>
    </location>
</feature>
<reference evidence="2" key="1">
    <citation type="submission" date="2021-02" db="EMBL/GenBank/DDBJ databases">
        <authorList>
            <person name="Nowell W R."/>
        </authorList>
    </citation>
    <scope>NUCLEOTIDE SEQUENCE</scope>
</reference>
<organism evidence="2 3">
    <name type="scientific">Rotaria sordida</name>
    <dbReference type="NCBI Taxonomy" id="392033"/>
    <lineage>
        <taxon>Eukaryota</taxon>
        <taxon>Metazoa</taxon>
        <taxon>Spiralia</taxon>
        <taxon>Gnathifera</taxon>
        <taxon>Rotifera</taxon>
        <taxon>Eurotatoria</taxon>
        <taxon>Bdelloidea</taxon>
        <taxon>Philodinida</taxon>
        <taxon>Philodinidae</taxon>
        <taxon>Rotaria</taxon>
    </lineage>
</organism>
<evidence type="ECO:0000313" key="3">
    <source>
        <dbReference type="Proteomes" id="UP000663882"/>
    </source>
</evidence>
<evidence type="ECO:0000313" key="2">
    <source>
        <dbReference type="EMBL" id="CAF0931103.1"/>
    </source>
</evidence>
<feature type="compositionally biased region" description="Low complexity" evidence="1">
    <location>
        <begin position="271"/>
        <end position="280"/>
    </location>
</feature>
<dbReference type="EMBL" id="CAJNOO010000395">
    <property type="protein sequence ID" value="CAF0931103.1"/>
    <property type="molecule type" value="Genomic_DNA"/>
</dbReference>
<protein>
    <submittedName>
        <fullName evidence="2">Uncharacterized protein</fullName>
    </submittedName>
</protein>
<gene>
    <name evidence="2" type="ORF">RFH988_LOCUS10542</name>
</gene>
<evidence type="ECO:0000256" key="1">
    <source>
        <dbReference type="SAM" id="MobiDB-lite"/>
    </source>
</evidence>
<accession>A0A814BU10</accession>
<name>A0A814BU10_9BILA</name>
<feature type="region of interest" description="Disordered" evidence="1">
    <location>
        <begin position="366"/>
        <end position="412"/>
    </location>
</feature>